<organism evidence="3 4">
    <name type="scientific">Lacticaseibacillus manihotivorans DSM 13343 = JCM 12514</name>
    <dbReference type="NCBI Taxonomy" id="1423769"/>
    <lineage>
        <taxon>Bacteria</taxon>
        <taxon>Bacillati</taxon>
        <taxon>Bacillota</taxon>
        <taxon>Bacilli</taxon>
        <taxon>Lactobacillales</taxon>
        <taxon>Lactobacillaceae</taxon>
        <taxon>Lacticaseibacillus</taxon>
    </lineage>
</organism>
<dbReference type="AlphaFoldDB" id="A0A0R1PXQ6"/>
<dbReference type="PANTHER" id="PTHR48081">
    <property type="entry name" value="AB HYDROLASE SUPERFAMILY PROTEIN C4A8.06C"/>
    <property type="match status" value="1"/>
</dbReference>
<name>A0A0R1PXQ6_9LACO</name>
<evidence type="ECO:0000259" key="2">
    <source>
        <dbReference type="Pfam" id="PF20434"/>
    </source>
</evidence>
<dbReference type="InterPro" id="IPR049492">
    <property type="entry name" value="BD-FAE-like_dom"/>
</dbReference>
<protein>
    <submittedName>
        <fullName evidence="3">Esterase lipase</fullName>
    </submittedName>
</protein>
<reference evidence="3 4" key="1">
    <citation type="journal article" date="2015" name="Genome Announc.">
        <title>Expanding the biotechnology potential of lactobacilli through comparative genomics of 213 strains and associated genera.</title>
        <authorList>
            <person name="Sun Z."/>
            <person name="Harris H.M."/>
            <person name="McCann A."/>
            <person name="Guo C."/>
            <person name="Argimon S."/>
            <person name="Zhang W."/>
            <person name="Yang X."/>
            <person name="Jeffery I.B."/>
            <person name="Cooney J.C."/>
            <person name="Kagawa T.F."/>
            <person name="Liu W."/>
            <person name="Song Y."/>
            <person name="Salvetti E."/>
            <person name="Wrobel A."/>
            <person name="Rasinkangas P."/>
            <person name="Parkhill J."/>
            <person name="Rea M.C."/>
            <person name="O'Sullivan O."/>
            <person name="Ritari J."/>
            <person name="Douillard F.P."/>
            <person name="Paul Ross R."/>
            <person name="Yang R."/>
            <person name="Briner A.E."/>
            <person name="Felis G.E."/>
            <person name="de Vos W.M."/>
            <person name="Barrangou R."/>
            <person name="Klaenhammer T.R."/>
            <person name="Caufield P.W."/>
            <person name="Cui Y."/>
            <person name="Zhang H."/>
            <person name="O'Toole P.W."/>
        </authorList>
    </citation>
    <scope>NUCLEOTIDE SEQUENCE [LARGE SCALE GENOMIC DNA]</scope>
    <source>
        <strain evidence="3 4">DSM 13343</strain>
    </source>
</reference>
<dbReference type="RefSeq" id="WP_056965205.1">
    <property type="nucleotide sequence ID" value="NZ_AZEU01000322.1"/>
</dbReference>
<dbReference type="EMBL" id="AZEU01000322">
    <property type="protein sequence ID" value="KRL37100.1"/>
    <property type="molecule type" value="Genomic_DNA"/>
</dbReference>
<feature type="domain" description="BD-FAE-like" evidence="2">
    <location>
        <begin position="17"/>
        <end position="198"/>
    </location>
</feature>
<dbReference type="SUPFAM" id="SSF53474">
    <property type="entry name" value="alpha/beta-Hydrolases"/>
    <property type="match status" value="1"/>
</dbReference>
<keyword evidence="4" id="KW-1185">Reference proteome</keyword>
<dbReference type="Proteomes" id="UP000051790">
    <property type="component" value="Unassembled WGS sequence"/>
</dbReference>
<gene>
    <name evidence="3" type="ORF">FD01_GL002853</name>
</gene>
<evidence type="ECO:0000313" key="4">
    <source>
        <dbReference type="Proteomes" id="UP000051790"/>
    </source>
</evidence>
<dbReference type="OrthoDB" id="9815425at2"/>
<comment type="caution">
    <text evidence="3">The sequence shown here is derived from an EMBL/GenBank/DDBJ whole genome shotgun (WGS) entry which is preliminary data.</text>
</comment>
<accession>A0A0R1PXQ6</accession>
<dbReference type="GO" id="GO:0016787">
    <property type="term" value="F:hydrolase activity"/>
    <property type="evidence" value="ECO:0007669"/>
    <property type="project" value="UniProtKB-KW"/>
</dbReference>
<keyword evidence="1" id="KW-0378">Hydrolase</keyword>
<dbReference type="InterPro" id="IPR029058">
    <property type="entry name" value="AB_hydrolase_fold"/>
</dbReference>
<evidence type="ECO:0000313" key="3">
    <source>
        <dbReference type="EMBL" id="KRL37100.1"/>
    </source>
</evidence>
<dbReference type="PATRIC" id="fig|1423769.4.peg.3078"/>
<dbReference type="InterPro" id="IPR050300">
    <property type="entry name" value="GDXG_lipolytic_enzyme"/>
</dbReference>
<dbReference type="Gene3D" id="3.40.50.1820">
    <property type="entry name" value="alpha/beta hydrolase"/>
    <property type="match status" value="1"/>
</dbReference>
<sequence>MSELRDVAYGNDALQKMDLYVPDQPNHALIIYVHGGGWIRGDKHKDAEIGEQLAAAGYLVAIPNYRLSPVHRFPDAPNDLANACAWLKNSNYEFDRDRIGLFGASAGATMALMQNEAGHYPTVAWSPLLDFSSWLAEHTTIRAAVAATGPKPVVDAAFYKYVLQAYLGALDPDLLAQADPLVGLNQNLAPTLICNSQQELAPLSHALRFQGKAAGLGQSVTIQVMPGHHHARGYTELAMPNTIDFFNYHLLRS</sequence>
<evidence type="ECO:0000256" key="1">
    <source>
        <dbReference type="ARBA" id="ARBA00022801"/>
    </source>
</evidence>
<dbReference type="Pfam" id="PF20434">
    <property type="entry name" value="BD-FAE"/>
    <property type="match status" value="1"/>
</dbReference>
<proteinExistence type="predicted"/>